<evidence type="ECO:0000313" key="3">
    <source>
        <dbReference type="Proteomes" id="UP000587527"/>
    </source>
</evidence>
<organism evidence="2 3">
    <name type="scientific">Allocatelliglobosispora scoriae</name>
    <dbReference type="NCBI Taxonomy" id="643052"/>
    <lineage>
        <taxon>Bacteria</taxon>
        <taxon>Bacillati</taxon>
        <taxon>Actinomycetota</taxon>
        <taxon>Actinomycetes</taxon>
        <taxon>Micromonosporales</taxon>
        <taxon>Micromonosporaceae</taxon>
        <taxon>Allocatelliglobosispora</taxon>
    </lineage>
</organism>
<dbReference type="AlphaFoldDB" id="A0A841BJC2"/>
<evidence type="ECO:0008006" key="4">
    <source>
        <dbReference type="Google" id="ProtNLM"/>
    </source>
</evidence>
<keyword evidence="3" id="KW-1185">Reference proteome</keyword>
<sequence>MLNSSRSRRIPALLLGLLIAAGGAVATAAPAHAAGPLLVQCAGTEQDTFTPPIRSTQQTITVRVHATLLCPLNGVVTSATLDYTYTHIGLSCTNAGTGGPGSLPIRWSNGQNSTFQFNVDVTLVNGTYVVRKIGFISSGLFTGYNAVRLLPGINPNVGACTSPAGLGASGGATTLTLTGL</sequence>
<keyword evidence="1" id="KW-0732">Signal</keyword>
<feature type="chain" id="PRO_5032411095" description="Ig-like domain-containing protein" evidence="1">
    <location>
        <begin position="34"/>
        <end position="180"/>
    </location>
</feature>
<protein>
    <recommendedName>
        <fullName evidence="4">Ig-like domain-containing protein</fullName>
    </recommendedName>
</protein>
<evidence type="ECO:0000313" key="2">
    <source>
        <dbReference type="EMBL" id="MBB5867269.1"/>
    </source>
</evidence>
<reference evidence="2 3" key="1">
    <citation type="submission" date="2020-08" db="EMBL/GenBank/DDBJ databases">
        <title>Sequencing the genomes of 1000 actinobacteria strains.</title>
        <authorList>
            <person name="Klenk H.-P."/>
        </authorList>
    </citation>
    <scope>NUCLEOTIDE SEQUENCE [LARGE SCALE GENOMIC DNA]</scope>
    <source>
        <strain evidence="2 3">DSM 45362</strain>
    </source>
</reference>
<name>A0A841BJC2_9ACTN</name>
<accession>A0A841BJC2</accession>
<dbReference type="RefSeq" id="WP_184831798.1">
    <property type="nucleotide sequence ID" value="NZ_JACHMN010000001.1"/>
</dbReference>
<gene>
    <name evidence="2" type="ORF">F4553_000648</name>
</gene>
<dbReference type="Proteomes" id="UP000587527">
    <property type="component" value="Unassembled WGS sequence"/>
</dbReference>
<feature type="signal peptide" evidence="1">
    <location>
        <begin position="1"/>
        <end position="33"/>
    </location>
</feature>
<evidence type="ECO:0000256" key="1">
    <source>
        <dbReference type="SAM" id="SignalP"/>
    </source>
</evidence>
<comment type="caution">
    <text evidence="2">The sequence shown here is derived from an EMBL/GenBank/DDBJ whole genome shotgun (WGS) entry which is preliminary data.</text>
</comment>
<dbReference type="EMBL" id="JACHMN010000001">
    <property type="protein sequence ID" value="MBB5867269.1"/>
    <property type="molecule type" value="Genomic_DNA"/>
</dbReference>
<proteinExistence type="predicted"/>